<dbReference type="RefSeq" id="WP_241605790.1">
    <property type="nucleotide sequence ID" value="NZ_JAKVIN010000015.1"/>
</dbReference>
<feature type="transmembrane region" description="Helical" evidence="7">
    <location>
        <begin position="216"/>
        <end position="237"/>
    </location>
</feature>
<keyword evidence="4 7" id="KW-0812">Transmembrane</keyword>
<keyword evidence="9" id="KW-0614">Plasmid</keyword>
<accession>A0ABT0CTW1</accession>
<dbReference type="EMBL" id="JAKVIN010000015">
    <property type="protein sequence ID" value="MCJ8152040.1"/>
    <property type="molecule type" value="Genomic_DNA"/>
</dbReference>
<feature type="domain" description="Major facilitator superfamily (MFS) profile" evidence="8">
    <location>
        <begin position="10"/>
        <end position="391"/>
    </location>
</feature>
<dbReference type="InterPro" id="IPR011701">
    <property type="entry name" value="MFS"/>
</dbReference>
<dbReference type="InterPro" id="IPR050171">
    <property type="entry name" value="MFS_Transporters"/>
</dbReference>
<dbReference type="PANTHER" id="PTHR23517:SF2">
    <property type="entry name" value="MULTIDRUG RESISTANCE PROTEIN MDTH"/>
    <property type="match status" value="1"/>
</dbReference>
<evidence type="ECO:0000259" key="8">
    <source>
        <dbReference type="PROSITE" id="PS50850"/>
    </source>
</evidence>
<comment type="subcellular location">
    <subcellularLocation>
        <location evidence="1">Cell membrane</location>
        <topology evidence="1">Multi-pass membrane protein</topology>
    </subcellularLocation>
</comment>
<gene>
    <name evidence="9" type="ORF">MKI86_23210</name>
</gene>
<evidence type="ECO:0000256" key="2">
    <source>
        <dbReference type="ARBA" id="ARBA00022448"/>
    </source>
</evidence>
<keyword evidence="3" id="KW-1003">Cell membrane</keyword>
<feature type="transmembrane region" description="Helical" evidence="7">
    <location>
        <begin position="366"/>
        <end position="385"/>
    </location>
</feature>
<keyword evidence="10" id="KW-1185">Reference proteome</keyword>
<keyword evidence="6 7" id="KW-0472">Membrane</keyword>
<reference evidence="9 10" key="1">
    <citation type="submission" date="2022-02" db="EMBL/GenBank/DDBJ databases">
        <title>Shinella B3.7 sp. nov., isolated from Sediment (Zhairuo Island).</title>
        <authorList>
            <person name="Chen G."/>
        </authorList>
    </citation>
    <scope>NUCLEOTIDE SEQUENCE [LARGE SCALE GENOMIC DNA]</scope>
    <source>
        <strain evidence="9 10">B3.7</strain>
        <plasmid evidence="9">unnamed</plasmid>
    </source>
</reference>
<keyword evidence="2" id="KW-0813">Transport</keyword>
<evidence type="ECO:0000313" key="10">
    <source>
        <dbReference type="Proteomes" id="UP001201844"/>
    </source>
</evidence>
<dbReference type="PROSITE" id="PS50850">
    <property type="entry name" value="MFS"/>
    <property type="match status" value="1"/>
</dbReference>
<dbReference type="Gene3D" id="1.20.1250.20">
    <property type="entry name" value="MFS general substrate transporter like domains"/>
    <property type="match status" value="1"/>
</dbReference>
<name>A0ABT0CTW1_9HYPH</name>
<dbReference type="SUPFAM" id="SSF103473">
    <property type="entry name" value="MFS general substrate transporter"/>
    <property type="match status" value="1"/>
</dbReference>
<feature type="transmembrane region" description="Helical" evidence="7">
    <location>
        <begin position="77"/>
        <end position="106"/>
    </location>
</feature>
<sequence>MLSDIRAPYAVLFLVAGACAVSIARAMTLSFLAIKLQQDFDLGPAMIGFLLGAGSLLGAFVAPVVGALSDGLGRKKILALVLLTLATGMIALALAETVIVFCAAQVTTATAISLYGPMSRALMSDICTETVRLKYISWRYTASNVGWAVGPVIGLAAGVASTTLFLAASAIYLMLALVLQLIHFPAPSSADEQLPAAGLAFLSNIRTAVRDRRLQSFIAGSTFLIAVYGQWTVTLAPYLTNSLSDGVEIYAYAVSTNGFVVLVGNPLARRIVERFGAYKAVAVGCLFFVISQIGLMISVGLSGVLLSMIVFTVGEILVIPSEYVLIDNASTERNRGSYFGAQSFSMIGSFIGPAIGGAVLETFGGVAMFSVFAGFAVIGLMFFAVSMRMSPPSS</sequence>
<evidence type="ECO:0000256" key="1">
    <source>
        <dbReference type="ARBA" id="ARBA00004651"/>
    </source>
</evidence>
<evidence type="ECO:0000313" key="9">
    <source>
        <dbReference type="EMBL" id="MCJ8152040.1"/>
    </source>
</evidence>
<feature type="transmembrane region" description="Helical" evidence="7">
    <location>
        <begin position="280"/>
        <end position="299"/>
    </location>
</feature>
<dbReference type="Proteomes" id="UP001201844">
    <property type="component" value="Unassembled WGS sequence"/>
</dbReference>
<feature type="transmembrane region" description="Helical" evidence="7">
    <location>
        <begin position="338"/>
        <end position="360"/>
    </location>
</feature>
<evidence type="ECO:0000256" key="5">
    <source>
        <dbReference type="ARBA" id="ARBA00022989"/>
    </source>
</evidence>
<dbReference type="Pfam" id="PF07690">
    <property type="entry name" value="MFS_1"/>
    <property type="match status" value="1"/>
</dbReference>
<feature type="transmembrane region" description="Helical" evidence="7">
    <location>
        <begin position="249"/>
        <end position="268"/>
    </location>
</feature>
<evidence type="ECO:0000256" key="6">
    <source>
        <dbReference type="ARBA" id="ARBA00023136"/>
    </source>
</evidence>
<feature type="transmembrane region" description="Helical" evidence="7">
    <location>
        <begin position="42"/>
        <end position="65"/>
    </location>
</feature>
<feature type="transmembrane region" description="Helical" evidence="7">
    <location>
        <begin position="305"/>
        <end position="326"/>
    </location>
</feature>
<dbReference type="PROSITE" id="PS51257">
    <property type="entry name" value="PROKAR_LIPOPROTEIN"/>
    <property type="match status" value="1"/>
</dbReference>
<dbReference type="InterPro" id="IPR036259">
    <property type="entry name" value="MFS_trans_sf"/>
</dbReference>
<geneLocation type="plasmid" evidence="9">
    <name>unnamed</name>
</geneLocation>
<protein>
    <submittedName>
        <fullName evidence="9">MFS transporter</fullName>
    </submittedName>
</protein>
<dbReference type="InterPro" id="IPR020846">
    <property type="entry name" value="MFS_dom"/>
</dbReference>
<proteinExistence type="predicted"/>
<evidence type="ECO:0000256" key="4">
    <source>
        <dbReference type="ARBA" id="ARBA00022692"/>
    </source>
</evidence>
<evidence type="ECO:0000256" key="3">
    <source>
        <dbReference type="ARBA" id="ARBA00022475"/>
    </source>
</evidence>
<keyword evidence="5 7" id="KW-1133">Transmembrane helix</keyword>
<evidence type="ECO:0000256" key="7">
    <source>
        <dbReference type="SAM" id="Phobius"/>
    </source>
</evidence>
<organism evidence="9 10">
    <name type="scientific">Shinella sedimenti</name>
    <dbReference type="NCBI Taxonomy" id="2919913"/>
    <lineage>
        <taxon>Bacteria</taxon>
        <taxon>Pseudomonadati</taxon>
        <taxon>Pseudomonadota</taxon>
        <taxon>Alphaproteobacteria</taxon>
        <taxon>Hyphomicrobiales</taxon>
        <taxon>Rhizobiaceae</taxon>
        <taxon>Shinella</taxon>
    </lineage>
</organism>
<feature type="transmembrane region" description="Helical" evidence="7">
    <location>
        <begin position="152"/>
        <end position="179"/>
    </location>
</feature>
<dbReference type="PANTHER" id="PTHR23517">
    <property type="entry name" value="RESISTANCE PROTEIN MDTM, PUTATIVE-RELATED-RELATED"/>
    <property type="match status" value="1"/>
</dbReference>
<comment type="caution">
    <text evidence="9">The sequence shown here is derived from an EMBL/GenBank/DDBJ whole genome shotgun (WGS) entry which is preliminary data.</text>
</comment>